<dbReference type="RefSeq" id="WP_060932152.1">
    <property type="nucleotide sequence ID" value="NZ_KQ959848.1"/>
</dbReference>
<dbReference type="OrthoDB" id="1654682at2"/>
<gene>
    <name evidence="1" type="ORF">HMPREF1866_02612</name>
</gene>
<sequence>MNESIVKAVKEMIEAPSCCPELETAGEIWLESLGTDAQEAATKALIAEAKMDICTIDSVYNFFVSDEGKKMFGEEKAKELAEHAKEVKTAGGKYCDCGACIGAKFITEHESEMYN</sequence>
<evidence type="ECO:0000313" key="1">
    <source>
        <dbReference type="EMBL" id="KXB53540.1"/>
    </source>
</evidence>
<dbReference type="STRING" id="467210.HMPREF1866_02612"/>
<evidence type="ECO:0008006" key="3">
    <source>
        <dbReference type="Google" id="ProtNLM"/>
    </source>
</evidence>
<protein>
    <recommendedName>
        <fullName evidence="3">Molecular chaperone Hsp90</fullName>
    </recommendedName>
</protein>
<keyword evidence="2" id="KW-1185">Reference proteome</keyword>
<evidence type="ECO:0000313" key="2">
    <source>
        <dbReference type="Proteomes" id="UP000070394"/>
    </source>
</evidence>
<name>A0A133ZDM6_9FIRM</name>
<dbReference type="Proteomes" id="UP000070394">
    <property type="component" value="Unassembled WGS sequence"/>
</dbReference>
<dbReference type="EMBL" id="LSDA01000140">
    <property type="protein sequence ID" value="KXB53540.1"/>
    <property type="molecule type" value="Genomic_DNA"/>
</dbReference>
<dbReference type="AlphaFoldDB" id="A0A133ZDM6"/>
<comment type="caution">
    <text evidence="1">The sequence shown here is derived from an EMBL/GenBank/DDBJ whole genome shotgun (WGS) entry which is preliminary data.</text>
</comment>
<organism evidence="1 2">
    <name type="scientific">Lachnoanaerobaculum saburreum</name>
    <dbReference type="NCBI Taxonomy" id="467210"/>
    <lineage>
        <taxon>Bacteria</taxon>
        <taxon>Bacillati</taxon>
        <taxon>Bacillota</taxon>
        <taxon>Clostridia</taxon>
        <taxon>Lachnospirales</taxon>
        <taxon>Lachnospiraceae</taxon>
        <taxon>Lachnoanaerobaculum</taxon>
    </lineage>
</organism>
<proteinExistence type="predicted"/>
<dbReference type="PATRIC" id="fig|467210.3.peg.2587"/>
<reference evidence="2" key="1">
    <citation type="submission" date="2016-01" db="EMBL/GenBank/DDBJ databases">
        <authorList>
            <person name="Mitreva M."/>
            <person name="Pepin K.H."/>
            <person name="Mihindukulasuriya K.A."/>
            <person name="Fulton R."/>
            <person name="Fronick C."/>
            <person name="O'Laughlin M."/>
            <person name="Miner T."/>
            <person name="Herter B."/>
            <person name="Rosa B.A."/>
            <person name="Cordes M."/>
            <person name="Tomlinson C."/>
            <person name="Wollam A."/>
            <person name="Palsikar V.B."/>
            <person name="Mardis E.R."/>
            <person name="Wilson R.K."/>
        </authorList>
    </citation>
    <scope>NUCLEOTIDE SEQUENCE [LARGE SCALE GENOMIC DNA]</scope>
    <source>
        <strain evidence="2">DNF00896</strain>
    </source>
</reference>
<accession>A0A133ZDM6</accession>